<dbReference type="Proteomes" id="UP001164746">
    <property type="component" value="Chromosome 11"/>
</dbReference>
<evidence type="ECO:0000313" key="3">
    <source>
        <dbReference type="Proteomes" id="UP001164746"/>
    </source>
</evidence>
<name>A0ABY7F8N4_MYAAR</name>
<protein>
    <submittedName>
        <fullName evidence="2">Uncharacterized protein</fullName>
    </submittedName>
</protein>
<sequence length="860" mass="98868">MSARHRADIIFFIGKLVKQYVGTTTKARLSEQDLVLNGPDQNRKHCYCDIFMYILPMSPVARHLTLQTLHPSNFEDTSPLKTLHPPKSFIADKLTQCSPYFIEVFINNMKFETGAEKIAYYRQKKKETIQIYKLHYYHQNAEKLNTHKKQQRSIKKMLFQAPPKGNENQKKRYQKNKRNREYQAKYKAKSNVRSDTTYTFKNRMEKCRLLNKIKDVVPGTPTAQRKMFNELVKENTPHTENGLSEMIVTSVKSMVTNLKKKRSDEARAAINILTASVSVHTARKLGLRRWRVTGGYKKRTVYLTSEKACYTATSRKARSDKLTDATKHIIYDAWLSPNNSRPTGDKADVKRLRTGYKTYLSHSLYIMEKTQSEIYEDFKMTHSNIKISQRCFERLKPFFCSTTTPKGPEHVLLSKARRGHTKCMEYNRKHDRTHLSYEHLTDVVQTTMCPKPANRIECIRRTCPNCGVHKSPLFSESVPDTQSVNWEKYEYVRVKMNQCLVIHDFSENYRCIEKQELQSTYFGKTEVSMHVSVVYRHAVLEYNHLSKDTIVTEVLYAISPDTTHDHYFVSNVQDRIKHHLDNVGCKVDDMIEFTDLCSPIQEQNLHGGFNIALFERNFFETSHAKCPQDAAGGLLKRQLDIAVMKGESIQSARDVFDFAKENLCTPKSGIYLRRIFAYIESIDRSTTYKFSAVPNNRRVHQMSTCCPGTITIRSSPCDNLDKTGELTKVNVGNVPEGEFSATYECGDEEASLSDILTVGDVVAVIADDETEDYYLLKVTKATHVLTRDTDDQWGNRFMKGSSVVQGLYFNKNGQTSNRLKAIVYAEAVICIVGRPAEKDIQLSECDHLDIIQTASNLQDI</sequence>
<feature type="region of interest" description="Disordered" evidence="1">
    <location>
        <begin position="158"/>
        <end position="179"/>
    </location>
</feature>
<dbReference type="PANTHER" id="PTHR46601:SF1">
    <property type="entry name" value="ADF-H DOMAIN-CONTAINING PROTEIN"/>
    <property type="match status" value="1"/>
</dbReference>
<organism evidence="2 3">
    <name type="scientific">Mya arenaria</name>
    <name type="common">Soft-shell clam</name>
    <dbReference type="NCBI Taxonomy" id="6604"/>
    <lineage>
        <taxon>Eukaryota</taxon>
        <taxon>Metazoa</taxon>
        <taxon>Spiralia</taxon>
        <taxon>Lophotrochozoa</taxon>
        <taxon>Mollusca</taxon>
        <taxon>Bivalvia</taxon>
        <taxon>Autobranchia</taxon>
        <taxon>Heteroconchia</taxon>
        <taxon>Euheterodonta</taxon>
        <taxon>Imparidentia</taxon>
        <taxon>Neoheterodontei</taxon>
        <taxon>Myida</taxon>
        <taxon>Myoidea</taxon>
        <taxon>Myidae</taxon>
        <taxon>Mya</taxon>
    </lineage>
</organism>
<keyword evidence="3" id="KW-1185">Reference proteome</keyword>
<proteinExistence type="predicted"/>
<evidence type="ECO:0000256" key="1">
    <source>
        <dbReference type="SAM" id="MobiDB-lite"/>
    </source>
</evidence>
<dbReference type="PANTHER" id="PTHR46601">
    <property type="entry name" value="ULP_PROTEASE DOMAIN-CONTAINING PROTEIN"/>
    <property type="match status" value="1"/>
</dbReference>
<reference evidence="2" key="1">
    <citation type="submission" date="2022-11" db="EMBL/GenBank/DDBJ databases">
        <title>Centuries of genome instability and evolution in soft-shell clam transmissible cancer (bioRxiv).</title>
        <authorList>
            <person name="Hart S.F.M."/>
            <person name="Yonemitsu M.A."/>
            <person name="Giersch R.M."/>
            <person name="Beal B.F."/>
            <person name="Arriagada G."/>
            <person name="Davis B.W."/>
            <person name="Ostrander E.A."/>
            <person name="Goff S.P."/>
            <person name="Metzger M.J."/>
        </authorList>
    </citation>
    <scope>NUCLEOTIDE SEQUENCE</scope>
    <source>
        <strain evidence="2">MELC-2E11</strain>
        <tissue evidence="2">Siphon/mantle</tissue>
    </source>
</reference>
<accession>A0ABY7F8N4</accession>
<gene>
    <name evidence="2" type="ORF">MAR_000193</name>
</gene>
<dbReference type="EMBL" id="CP111022">
    <property type="protein sequence ID" value="WAR18355.1"/>
    <property type="molecule type" value="Genomic_DNA"/>
</dbReference>
<evidence type="ECO:0000313" key="2">
    <source>
        <dbReference type="EMBL" id="WAR18355.1"/>
    </source>
</evidence>